<evidence type="ECO:0000313" key="1">
    <source>
        <dbReference type="EMBL" id="SVB36898.1"/>
    </source>
</evidence>
<proteinExistence type="predicted"/>
<sequence>VQPERDEIDTVCATVDAERLLATAEALIDVPSPTRSAGVADRLAQLLADDGFPVERPDADWPESPAVVTRLSSGRKGAHVAIQRPSRYRTLDLRGAQRH</sequence>
<feature type="non-terminal residue" evidence="1">
    <location>
        <position position="99"/>
    </location>
</feature>
<reference evidence="1" key="1">
    <citation type="submission" date="2018-05" db="EMBL/GenBank/DDBJ databases">
        <authorList>
            <person name="Lanie J.A."/>
            <person name="Ng W.-L."/>
            <person name="Kazmierczak K.M."/>
            <person name="Andrzejewski T.M."/>
            <person name="Davidsen T.M."/>
            <person name="Wayne K.J."/>
            <person name="Tettelin H."/>
            <person name="Glass J.I."/>
            <person name="Rusch D."/>
            <person name="Podicherti R."/>
            <person name="Tsui H.-C.T."/>
            <person name="Winkler M.E."/>
        </authorList>
    </citation>
    <scope>NUCLEOTIDE SEQUENCE</scope>
</reference>
<organism evidence="1">
    <name type="scientific">marine metagenome</name>
    <dbReference type="NCBI Taxonomy" id="408172"/>
    <lineage>
        <taxon>unclassified sequences</taxon>
        <taxon>metagenomes</taxon>
        <taxon>ecological metagenomes</taxon>
    </lineage>
</organism>
<feature type="non-terminal residue" evidence="1">
    <location>
        <position position="1"/>
    </location>
</feature>
<gene>
    <name evidence="1" type="ORF">METZ01_LOCUS189752</name>
</gene>
<accession>A0A382DEQ7</accession>
<dbReference type="AlphaFoldDB" id="A0A382DEQ7"/>
<protein>
    <submittedName>
        <fullName evidence="1">Uncharacterized protein</fullName>
    </submittedName>
</protein>
<name>A0A382DEQ7_9ZZZZ</name>
<dbReference type="EMBL" id="UINC01039026">
    <property type="protein sequence ID" value="SVB36898.1"/>
    <property type="molecule type" value="Genomic_DNA"/>
</dbReference>